<dbReference type="EMBL" id="JARZHI010000003">
    <property type="protein sequence ID" value="MDI1429028.1"/>
    <property type="molecule type" value="Genomic_DNA"/>
</dbReference>
<name>A0ABT6NL78_9BACT</name>
<comment type="caution">
    <text evidence="1">The sequence shown here is derived from an EMBL/GenBank/DDBJ whole genome shotgun (WGS) entry which is preliminary data.</text>
</comment>
<dbReference type="Proteomes" id="UP001160301">
    <property type="component" value="Unassembled WGS sequence"/>
</dbReference>
<sequence>MIVYSCLPALPHSGSIRTLKDGHAPELAMSRLARPNTLWNTLQRMHARPGGVQMVRGEGEAVGMLTVDTTRRTCSDDPRFLAVRHALDYVHDLVRTWPALGSDALRVVELLSEDMIAGRLDADAWAGIWSWLGTLVRTHGEGWAASGRQMLEEKALDARARRFALQRVVEGEAEAAAGWLARAIWGACAGGAGLELARQAIDPCVVELIEAEAAALVDEEDDGGAHARRRALHEALASRWAETALGRAAIRC</sequence>
<protein>
    <submittedName>
        <fullName evidence="1">Uncharacterized protein</fullName>
    </submittedName>
</protein>
<proteinExistence type="predicted"/>
<organism evidence="1 2">
    <name type="scientific">Polyangium sorediatum</name>
    <dbReference type="NCBI Taxonomy" id="889274"/>
    <lineage>
        <taxon>Bacteria</taxon>
        <taxon>Pseudomonadati</taxon>
        <taxon>Myxococcota</taxon>
        <taxon>Polyangia</taxon>
        <taxon>Polyangiales</taxon>
        <taxon>Polyangiaceae</taxon>
        <taxon>Polyangium</taxon>
    </lineage>
</organism>
<keyword evidence="2" id="KW-1185">Reference proteome</keyword>
<evidence type="ECO:0000313" key="1">
    <source>
        <dbReference type="EMBL" id="MDI1429028.1"/>
    </source>
</evidence>
<reference evidence="1 2" key="1">
    <citation type="submission" date="2023-04" db="EMBL/GenBank/DDBJ databases">
        <title>The genome sequence of Polyangium sorediatum DSM14670.</title>
        <authorList>
            <person name="Zhang X."/>
        </authorList>
    </citation>
    <scope>NUCLEOTIDE SEQUENCE [LARGE SCALE GENOMIC DNA]</scope>
    <source>
        <strain evidence="1 2">DSM 14670</strain>
    </source>
</reference>
<dbReference type="RefSeq" id="WP_136967100.1">
    <property type="nucleotide sequence ID" value="NZ_JARZHI010000003.1"/>
</dbReference>
<evidence type="ECO:0000313" key="2">
    <source>
        <dbReference type="Proteomes" id="UP001160301"/>
    </source>
</evidence>
<gene>
    <name evidence="1" type="ORF">QHF89_05965</name>
</gene>
<accession>A0ABT6NL78</accession>